<name>A0A1F7Y2G1_9BACT</name>
<gene>
    <name evidence="2" type="ORF">A2714_00075</name>
</gene>
<dbReference type="AlphaFoldDB" id="A0A1F7Y2G1"/>
<proteinExistence type="predicted"/>
<evidence type="ECO:0000256" key="1">
    <source>
        <dbReference type="SAM" id="MobiDB-lite"/>
    </source>
</evidence>
<evidence type="ECO:0000313" key="2">
    <source>
        <dbReference type="EMBL" id="OGM21503.1"/>
    </source>
</evidence>
<reference evidence="2 3" key="1">
    <citation type="journal article" date="2016" name="Nat. Commun.">
        <title>Thousands of microbial genomes shed light on interconnected biogeochemical processes in an aquifer system.</title>
        <authorList>
            <person name="Anantharaman K."/>
            <person name="Brown C.T."/>
            <person name="Hug L.A."/>
            <person name="Sharon I."/>
            <person name="Castelle C.J."/>
            <person name="Probst A.J."/>
            <person name="Thomas B.C."/>
            <person name="Singh A."/>
            <person name="Wilkins M.J."/>
            <person name="Karaoz U."/>
            <person name="Brodie E.L."/>
            <person name="Williams K.H."/>
            <person name="Hubbard S.S."/>
            <person name="Banfield J.F."/>
        </authorList>
    </citation>
    <scope>NUCLEOTIDE SEQUENCE [LARGE SCALE GENOMIC DNA]</scope>
</reference>
<organism evidence="2 3">
    <name type="scientific">Candidatus Woesebacteria bacterium RIFCSPHIGHO2_01_FULL_38_9</name>
    <dbReference type="NCBI Taxonomy" id="1802492"/>
    <lineage>
        <taxon>Bacteria</taxon>
        <taxon>Candidatus Woeseibacteriota</taxon>
    </lineage>
</organism>
<sequence length="88" mass="9474">MTYFFVSGVFEANSGSNSYKKSGKIGEDLNSWINSGSLAKITSGAQHLAGRQGRDRGFKSHRPLNVGRGLGRSTAFNSPIPLQRKLGC</sequence>
<protein>
    <submittedName>
        <fullName evidence="2">Uncharacterized protein</fullName>
    </submittedName>
</protein>
<evidence type="ECO:0000313" key="3">
    <source>
        <dbReference type="Proteomes" id="UP000178419"/>
    </source>
</evidence>
<dbReference type="EMBL" id="MGGE01000014">
    <property type="protein sequence ID" value="OGM21503.1"/>
    <property type="molecule type" value="Genomic_DNA"/>
</dbReference>
<feature type="region of interest" description="Disordered" evidence="1">
    <location>
        <begin position="44"/>
        <end position="64"/>
    </location>
</feature>
<accession>A0A1F7Y2G1</accession>
<dbReference type="Proteomes" id="UP000178419">
    <property type="component" value="Unassembled WGS sequence"/>
</dbReference>
<comment type="caution">
    <text evidence="2">The sequence shown here is derived from an EMBL/GenBank/DDBJ whole genome shotgun (WGS) entry which is preliminary data.</text>
</comment>